<sequence>MAAAAARTNMLPSNQYRPRGLCRATCNLLKKPTSSQIPSKIEHLVILPDKPKVLKRRVEIRPRHSPNFARLHNEGYVSWAGPIFEAHVDGDITKKPFKGSVMAVNEKDWNGFMERVGSDIYIQEGIWDLEKTRFIKFRTLMCDGKVSESK</sequence>
<dbReference type="Gene3D" id="3.30.70.1060">
    <property type="entry name" value="Dimeric alpha+beta barrel"/>
    <property type="match status" value="1"/>
</dbReference>
<dbReference type="PANTHER" id="PTHR33606:SF3">
    <property type="entry name" value="PROTEIN YCII"/>
    <property type="match status" value="1"/>
</dbReference>
<dbReference type="Proteomes" id="UP000813427">
    <property type="component" value="Unassembled WGS sequence"/>
</dbReference>
<proteinExistence type="predicted"/>
<evidence type="ECO:0000313" key="2">
    <source>
        <dbReference type="Proteomes" id="UP000813427"/>
    </source>
</evidence>
<dbReference type="InterPro" id="IPR051807">
    <property type="entry name" value="Sec-metab_biosynth-assoc"/>
</dbReference>
<evidence type="ECO:0008006" key="3">
    <source>
        <dbReference type="Google" id="ProtNLM"/>
    </source>
</evidence>
<keyword evidence="2" id="KW-1185">Reference proteome</keyword>
<evidence type="ECO:0000313" key="1">
    <source>
        <dbReference type="EMBL" id="KAH7241376.1"/>
    </source>
</evidence>
<organism evidence="1 2">
    <name type="scientific">Fusarium tricinctum</name>
    <dbReference type="NCBI Taxonomy" id="61284"/>
    <lineage>
        <taxon>Eukaryota</taxon>
        <taxon>Fungi</taxon>
        <taxon>Dikarya</taxon>
        <taxon>Ascomycota</taxon>
        <taxon>Pezizomycotina</taxon>
        <taxon>Sordariomycetes</taxon>
        <taxon>Hypocreomycetidae</taxon>
        <taxon>Hypocreales</taxon>
        <taxon>Nectriaceae</taxon>
        <taxon>Fusarium</taxon>
        <taxon>Fusarium tricinctum species complex</taxon>
    </lineage>
</organism>
<dbReference type="OrthoDB" id="5519740at2759"/>
<gene>
    <name evidence="1" type="ORF">BKA59DRAFT_455976</name>
</gene>
<protein>
    <recommendedName>
        <fullName evidence="3">YCII-related domain-containing protein</fullName>
    </recommendedName>
</protein>
<reference evidence="1" key="1">
    <citation type="journal article" date="2021" name="Nat. Commun.">
        <title>Genetic determinants of endophytism in the Arabidopsis root mycobiome.</title>
        <authorList>
            <person name="Mesny F."/>
            <person name="Miyauchi S."/>
            <person name="Thiergart T."/>
            <person name="Pickel B."/>
            <person name="Atanasova L."/>
            <person name="Karlsson M."/>
            <person name="Huettel B."/>
            <person name="Barry K.W."/>
            <person name="Haridas S."/>
            <person name="Chen C."/>
            <person name="Bauer D."/>
            <person name="Andreopoulos W."/>
            <person name="Pangilinan J."/>
            <person name="LaButti K."/>
            <person name="Riley R."/>
            <person name="Lipzen A."/>
            <person name="Clum A."/>
            <person name="Drula E."/>
            <person name="Henrissat B."/>
            <person name="Kohler A."/>
            <person name="Grigoriev I.V."/>
            <person name="Martin F.M."/>
            <person name="Hacquard S."/>
        </authorList>
    </citation>
    <scope>NUCLEOTIDE SEQUENCE</scope>
    <source>
        <strain evidence="1">MPI-SDFR-AT-0068</strain>
    </source>
</reference>
<dbReference type="PANTHER" id="PTHR33606">
    <property type="entry name" value="PROTEIN YCII"/>
    <property type="match status" value="1"/>
</dbReference>
<accession>A0A8K0RTV6</accession>
<dbReference type="EMBL" id="JAGPXF010000005">
    <property type="protein sequence ID" value="KAH7241376.1"/>
    <property type="molecule type" value="Genomic_DNA"/>
</dbReference>
<comment type="caution">
    <text evidence="1">The sequence shown here is derived from an EMBL/GenBank/DDBJ whole genome shotgun (WGS) entry which is preliminary data.</text>
</comment>
<dbReference type="AlphaFoldDB" id="A0A8K0RTV6"/>
<dbReference type="InterPro" id="IPR011008">
    <property type="entry name" value="Dimeric_a/b-barrel"/>
</dbReference>
<dbReference type="SUPFAM" id="SSF54909">
    <property type="entry name" value="Dimeric alpha+beta barrel"/>
    <property type="match status" value="1"/>
</dbReference>
<name>A0A8K0RTV6_9HYPO</name>